<sequence>MEALGFNETTVPNPMPGALNEAFEEVAEPYFRALAAMQNEATQDRMEYKDLIVAVRQTQSELAKLANDVREKWYEKFDKRLTRVEENINLLFSKLGELDQPQAA</sequence>
<gene>
    <name evidence="1" type="ORF">NUH88_09120</name>
</gene>
<evidence type="ECO:0000313" key="2">
    <source>
        <dbReference type="Proteomes" id="UP001060336"/>
    </source>
</evidence>
<dbReference type="KEGG" id="naci:NUH88_09120"/>
<dbReference type="AlphaFoldDB" id="A0A9J7AX40"/>
<reference evidence="1" key="1">
    <citation type="submission" date="2022-08" db="EMBL/GenBank/DDBJ databases">
        <title>Nisaea acidiphila sp. nov., isolated from a marine algal debris and emended description of the genus Nisaea Urios et al. 2008.</title>
        <authorList>
            <person name="Kwon K."/>
        </authorList>
    </citation>
    <scope>NUCLEOTIDE SEQUENCE</scope>
    <source>
        <strain evidence="1">MEBiC11861</strain>
    </source>
</reference>
<dbReference type="RefSeq" id="WP_257771575.1">
    <property type="nucleotide sequence ID" value="NZ_CP102480.1"/>
</dbReference>
<organism evidence="1 2">
    <name type="scientific">Nisaea acidiphila</name>
    <dbReference type="NCBI Taxonomy" id="1862145"/>
    <lineage>
        <taxon>Bacteria</taxon>
        <taxon>Pseudomonadati</taxon>
        <taxon>Pseudomonadota</taxon>
        <taxon>Alphaproteobacteria</taxon>
        <taxon>Rhodospirillales</taxon>
        <taxon>Thalassobaculaceae</taxon>
        <taxon>Nisaea</taxon>
    </lineage>
</organism>
<accession>A0A9J7AX40</accession>
<protein>
    <submittedName>
        <fullName evidence="1">Uncharacterized protein</fullName>
    </submittedName>
</protein>
<name>A0A9J7AX40_9PROT</name>
<dbReference type="Proteomes" id="UP001060336">
    <property type="component" value="Chromosome"/>
</dbReference>
<evidence type="ECO:0000313" key="1">
    <source>
        <dbReference type="EMBL" id="UUX51848.1"/>
    </source>
</evidence>
<proteinExistence type="predicted"/>
<keyword evidence="2" id="KW-1185">Reference proteome</keyword>
<dbReference type="EMBL" id="CP102480">
    <property type="protein sequence ID" value="UUX51848.1"/>
    <property type="molecule type" value="Genomic_DNA"/>
</dbReference>